<organism evidence="2 3">
    <name type="scientific">Globisporangium ultimum (strain ATCC 200006 / CBS 805.95 / DAOM BR144)</name>
    <name type="common">Pythium ultimum</name>
    <dbReference type="NCBI Taxonomy" id="431595"/>
    <lineage>
        <taxon>Eukaryota</taxon>
        <taxon>Sar</taxon>
        <taxon>Stramenopiles</taxon>
        <taxon>Oomycota</taxon>
        <taxon>Peronosporomycetes</taxon>
        <taxon>Pythiales</taxon>
        <taxon>Pythiaceae</taxon>
        <taxon>Globisporangium</taxon>
    </lineage>
</organism>
<dbReference type="EMBL" id="GL376606">
    <property type="status" value="NOT_ANNOTATED_CDS"/>
    <property type="molecule type" value="Genomic_DNA"/>
</dbReference>
<dbReference type="Proteomes" id="UP000019132">
    <property type="component" value="Unassembled WGS sequence"/>
</dbReference>
<evidence type="ECO:0000256" key="1">
    <source>
        <dbReference type="SAM" id="MobiDB-lite"/>
    </source>
</evidence>
<evidence type="ECO:0000313" key="2">
    <source>
        <dbReference type="EnsemblProtists" id="PYU1_T011127"/>
    </source>
</evidence>
<name>K3X1M8_GLOUD</name>
<reference evidence="3" key="2">
    <citation type="submission" date="2010-04" db="EMBL/GenBank/DDBJ databases">
        <authorList>
            <person name="Buell R."/>
            <person name="Hamilton J."/>
            <person name="Hostetler J."/>
        </authorList>
    </citation>
    <scope>NUCLEOTIDE SEQUENCE [LARGE SCALE GENOMIC DNA]</scope>
    <source>
        <strain evidence="3">DAOM:BR144</strain>
    </source>
</reference>
<dbReference type="HOGENOM" id="CLU_077032_0_0_1"/>
<dbReference type="VEuPathDB" id="FungiDB:PYU1_G011103"/>
<dbReference type="AlphaFoldDB" id="K3X1M8"/>
<protein>
    <submittedName>
        <fullName evidence="2">Uncharacterized protein</fullName>
    </submittedName>
</protein>
<evidence type="ECO:0000313" key="3">
    <source>
        <dbReference type="Proteomes" id="UP000019132"/>
    </source>
</evidence>
<accession>K3X1M8</accession>
<feature type="compositionally biased region" description="Acidic residues" evidence="1">
    <location>
        <begin position="42"/>
        <end position="51"/>
    </location>
</feature>
<dbReference type="eggNOG" id="ENOG502S3BS">
    <property type="taxonomic scope" value="Eukaryota"/>
</dbReference>
<sequence length="308" mass="33917">MHEEGMDILDVDLRHDDDDHQALLDSATALADAPASLRGAGDDVDDEEGEDSGVALPDDCDDDASLRQLGALRGGSSSSKRRKIGKALQLTLLRKYVQCAKQLDRLPSRAMTEQLLDEGYDEFYFQGGSLNEPRLGYTAFLKLVRNRRGEVMRQTRDLQTLSHARGSRRNQKEQLEIRTLIDELERVRQSQVRSPLDYEALDTGSEGLGASSSASMLSVQTGSVVGHHHHPQQGVSPSSALVSSSAMHLVGGPGVTLTQGHTMTTDDVLISRDKLDMMLRFAQETLSAQKKILDEVRAIEQRLDLNQL</sequence>
<reference evidence="2" key="3">
    <citation type="submission" date="2015-02" db="UniProtKB">
        <authorList>
            <consortium name="EnsemblProtists"/>
        </authorList>
    </citation>
    <scope>IDENTIFICATION</scope>
    <source>
        <strain evidence="2">DAOM BR144</strain>
    </source>
</reference>
<reference evidence="3" key="1">
    <citation type="journal article" date="2010" name="Genome Biol.">
        <title>Genome sequence of the necrotrophic plant pathogen Pythium ultimum reveals original pathogenicity mechanisms and effector repertoire.</title>
        <authorList>
            <person name="Levesque C.A."/>
            <person name="Brouwer H."/>
            <person name="Cano L."/>
            <person name="Hamilton J.P."/>
            <person name="Holt C."/>
            <person name="Huitema E."/>
            <person name="Raffaele S."/>
            <person name="Robideau G.P."/>
            <person name="Thines M."/>
            <person name="Win J."/>
            <person name="Zerillo M.M."/>
            <person name="Beakes G.W."/>
            <person name="Boore J.L."/>
            <person name="Busam D."/>
            <person name="Dumas B."/>
            <person name="Ferriera S."/>
            <person name="Fuerstenberg S.I."/>
            <person name="Gachon C.M."/>
            <person name="Gaulin E."/>
            <person name="Govers F."/>
            <person name="Grenville-Briggs L."/>
            <person name="Horner N."/>
            <person name="Hostetler J."/>
            <person name="Jiang R.H."/>
            <person name="Johnson J."/>
            <person name="Krajaejun T."/>
            <person name="Lin H."/>
            <person name="Meijer H.J."/>
            <person name="Moore B."/>
            <person name="Morris P."/>
            <person name="Phuntmart V."/>
            <person name="Puiu D."/>
            <person name="Shetty J."/>
            <person name="Stajich J.E."/>
            <person name="Tripathy S."/>
            <person name="Wawra S."/>
            <person name="van West P."/>
            <person name="Whitty B.R."/>
            <person name="Coutinho P.M."/>
            <person name="Henrissat B."/>
            <person name="Martin F."/>
            <person name="Thomas P.D."/>
            <person name="Tyler B.M."/>
            <person name="De Vries R.P."/>
            <person name="Kamoun S."/>
            <person name="Yandell M."/>
            <person name="Tisserat N."/>
            <person name="Buell C.R."/>
        </authorList>
    </citation>
    <scope>NUCLEOTIDE SEQUENCE</scope>
    <source>
        <strain evidence="3">DAOM:BR144</strain>
    </source>
</reference>
<dbReference type="OMA" id="PCGAVEC"/>
<proteinExistence type="predicted"/>
<dbReference type="EnsemblProtists" id="PYU1_T011127">
    <property type="protein sequence ID" value="PYU1_T011127"/>
    <property type="gene ID" value="PYU1_G011103"/>
</dbReference>
<feature type="region of interest" description="Disordered" evidence="1">
    <location>
        <begin position="34"/>
        <end position="60"/>
    </location>
</feature>
<keyword evidence="3" id="KW-1185">Reference proteome</keyword>
<dbReference type="InParanoid" id="K3X1M8"/>